<dbReference type="EMBL" id="SNRW01000337">
    <property type="protein sequence ID" value="KAA6401763.1"/>
    <property type="molecule type" value="Genomic_DNA"/>
</dbReference>
<reference evidence="1 2" key="1">
    <citation type="submission" date="2019-03" db="EMBL/GenBank/DDBJ databases">
        <title>Single cell metagenomics reveals metabolic interactions within the superorganism composed of flagellate Streblomastix strix and complex community of Bacteroidetes bacteria on its surface.</title>
        <authorList>
            <person name="Treitli S.C."/>
            <person name="Kolisko M."/>
            <person name="Husnik F."/>
            <person name="Keeling P."/>
            <person name="Hampl V."/>
        </authorList>
    </citation>
    <scope>NUCLEOTIDE SEQUENCE [LARGE SCALE GENOMIC DNA]</scope>
    <source>
        <strain evidence="1">ST1C</strain>
    </source>
</reference>
<protein>
    <submittedName>
        <fullName evidence="1">Uncharacterized protein</fullName>
    </submittedName>
</protein>
<proteinExistence type="predicted"/>
<evidence type="ECO:0000313" key="2">
    <source>
        <dbReference type="Proteomes" id="UP000324800"/>
    </source>
</evidence>
<comment type="caution">
    <text evidence="1">The sequence shown here is derived from an EMBL/GenBank/DDBJ whole genome shotgun (WGS) entry which is preliminary data.</text>
</comment>
<accession>A0A5J4X469</accession>
<gene>
    <name evidence="1" type="ORF">EZS28_002705</name>
</gene>
<name>A0A5J4X469_9EUKA</name>
<dbReference type="AlphaFoldDB" id="A0A5J4X469"/>
<evidence type="ECO:0000313" key="1">
    <source>
        <dbReference type="EMBL" id="KAA6401763.1"/>
    </source>
</evidence>
<dbReference type="Proteomes" id="UP000324800">
    <property type="component" value="Unassembled WGS sequence"/>
</dbReference>
<organism evidence="1 2">
    <name type="scientific">Streblomastix strix</name>
    <dbReference type="NCBI Taxonomy" id="222440"/>
    <lineage>
        <taxon>Eukaryota</taxon>
        <taxon>Metamonada</taxon>
        <taxon>Preaxostyla</taxon>
        <taxon>Oxymonadida</taxon>
        <taxon>Streblomastigidae</taxon>
        <taxon>Streblomastix</taxon>
    </lineage>
</organism>
<sequence length="156" mass="18031">MKPELEELAITHQIRQIYAAALLLQMILQRERYVMVSIHEVRLLQASFKLVLNFQRIALMDLKEKHEIYKQFLDTPDVMTCVLLLSSLLSIARQLHNEYIAKQQLNEIKSFNVVNLPKDMNVLELTRTIQYVLCVEIAKSCAGNVICPGYNNTTII</sequence>